<dbReference type="InterPro" id="IPR002125">
    <property type="entry name" value="CMP_dCMP_dom"/>
</dbReference>
<name>A0ABN3NYY7_9ACTN</name>
<proteinExistence type="predicted"/>
<dbReference type="PROSITE" id="PS51747">
    <property type="entry name" value="CYT_DCMP_DEAMINASES_2"/>
    <property type="match status" value="1"/>
</dbReference>
<evidence type="ECO:0000313" key="4">
    <source>
        <dbReference type="Proteomes" id="UP001501095"/>
    </source>
</evidence>
<comment type="caution">
    <text evidence="3">The sequence shown here is derived from an EMBL/GenBank/DDBJ whole genome shotgun (WGS) entry which is preliminary data.</text>
</comment>
<dbReference type="Gene3D" id="3.40.140.10">
    <property type="entry name" value="Cytidine Deaminase, domain 2"/>
    <property type="match status" value="1"/>
</dbReference>
<keyword evidence="4" id="KW-1185">Reference proteome</keyword>
<evidence type="ECO:0000256" key="1">
    <source>
        <dbReference type="SAM" id="MobiDB-lite"/>
    </source>
</evidence>
<organism evidence="3 4">
    <name type="scientific">Streptomyces levis</name>
    <dbReference type="NCBI Taxonomy" id="285566"/>
    <lineage>
        <taxon>Bacteria</taxon>
        <taxon>Bacillati</taxon>
        <taxon>Actinomycetota</taxon>
        <taxon>Actinomycetes</taxon>
        <taxon>Kitasatosporales</taxon>
        <taxon>Streptomycetaceae</taxon>
        <taxon>Streptomyces</taxon>
    </lineage>
</organism>
<dbReference type="InterPro" id="IPR016193">
    <property type="entry name" value="Cytidine_deaminase-like"/>
</dbReference>
<gene>
    <name evidence="3" type="ORF">GCM10010423_56130</name>
</gene>
<dbReference type="PANTHER" id="PTHR11079">
    <property type="entry name" value="CYTOSINE DEAMINASE FAMILY MEMBER"/>
    <property type="match status" value="1"/>
</dbReference>
<protein>
    <recommendedName>
        <fullName evidence="2">CMP/dCMP-type deaminase domain-containing protein</fullName>
    </recommendedName>
</protein>
<reference evidence="3 4" key="1">
    <citation type="journal article" date="2019" name="Int. J. Syst. Evol. Microbiol.">
        <title>The Global Catalogue of Microorganisms (GCM) 10K type strain sequencing project: providing services to taxonomists for standard genome sequencing and annotation.</title>
        <authorList>
            <consortium name="The Broad Institute Genomics Platform"/>
            <consortium name="The Broad Institute Genome Sequencing Center for Infectious Disease"/>
            <person name="Wu L."/>
            <person name="Ma J."/>
        </authorList>
    </citation>
    <scope>NUCLEOTIDE SEQUENCE [LARGE SCALE GENOMIC DNA]</scope>
    <source>
        <strain evidence="3 4">JCM 6924</strain>
    </source>
</reference>
<evidence type="ECO:0000259" key="2">
    <source>
        <dbReference type="PROSITE" id="PS51747"/>
    </source>
</evidence>
<feature type="domain" description="CMP/dCMP-type deaminase" evidence="2">
    <location>
        <begin position="25"/>
        <end position="152"/>
    </location>
</feature>
<feature type="region of interest" description="Disordered" evidence="1">
    <location>
        <begin position="1"/>
        <end position="27"/>
    </location>
</feature>
<evidence type="ECO:0000313" key="3">
    <source>
        <dbReference type="EMBL" id="GAA2548938.1"/>
    </source>
</evidence>
<dbReference type="EMBL" id="BAAATM010000018">
    <property type="protein sequence ID" value="GAA2548938.1"/>
    <property type="molecule type" value="Genomic_DNA"/>
</dbReference>
<feature type="compositionally biased region" description="Gly residues" evidence="1">
    <location>
        <begin position="1"/>
        <end position="11"/>
    </location>
</feature>
<sequence>MSGGGRGGGPQGAAVTGRRDRPGPGSDAEWLRRAVQLSRRCPPSPTAFSVGAILVAADGRELARGHSRQDGGRVHAEEAALRSLGNPRPSLRDATLYTSLEPCTRRASSPSPCTRLVLAAGIGRVVVAWREPPLFVADCTGVETLRAAGVEVVCRDELAEAARAVNRHLLPSGPAGG</sequence>
<dbReference type="Pfam" id="PF00383">
    <property type="entry name" value="dCMP_cyt_deam_1"/>
    <property type="match status" value="1"/>
</dbReference>
<dbReference type="SUPFAM" id="SSF53927">
    <property type="entry name" value="Cytidine deaminase-like"/>
    <property type="match status" value="1"/>
</dbReference>
<accession>A0ABN3NYY7</accession>
<dbReference type="PANTHER" id="PTHR11079:SF162">
    <property type="entry name" value="RIBOFLAVIN BIOSYNTHESIS PROTEIN PYRD, CHLOROPLASTIC"/>
    <property type="match status" value="1"/>
</dbReference>
<dbReference type="Proteomes" id="UP001501095">
    <property type="component" value="Unassembled WGS sequence"/>
</dbReference>